<evidence type="ECO:0000256" key="1">
    <source>
        <dbReference type="SAM" id="MobiDB-lite"/>
    </source>
</evidence>
<feature type="region of interest" description="Disordered" evidence="1">
    <location>
        <begin position="271"/>
        <end position="729"/>
    </location>
</feature>
<feature type="region of interest" description="Disordered" evidence="1">
    <location>
        <begin position="85"/>
        <end position="116"/>
    </location>
</feature>
<accession>A0A8S2ILY0</accession>
<dbReference type="Proteomes" id="UP000682733">
    <property type="component" value="Unassembled WGS sequence"/>
</dbReference>
<feature type="region of interest" description="Disordered" evidence="1">
    <location>
        <begin position="1"/>
        <end position="20"/>
    </location>
</feature>
<feature type="region of interest" description="Disordered" evidence="1">
    <location>
        <begin position="201"/>
        <end position="225"/>
    </location>
</feature>
<organism evidence="3 4">
    <name type="scientific">Didymodactylos carnosus</name>
    <dbReference type="NCBI Taxonomy" id="1234261"/>
    <lineage>
        <taxon>Eukaryota</taxon>
        <taxon>Metazoa</taxon>
        <taxon>Spiralia</taxon>
        <taxon>Gnathifera</taxon>
        <taxon>Rotifera</taxon>
        <taxon>Eurotatoria</taxon>
        <taxon>Bdelloidea</taxon>
        <taxon>Philodinida</taxon>
        <taxon>Philodinidae</taxon>
        <taxon>Didymodactylos</taxon>
    </lineage>
</organism>
<feature type="compositionally biased region" description="Basic and acidic residues" evidence="1">
    <location>
        <begin position="281"/>
        <end position="301"/>
    </location>
</feature>
<protein>
    <submittedName>
        <fullName evidence="3">Uncharacterized protein</fullName>
    </submittedName>
</protein>
<feature type="compositionally biased region" description="Polar residues" evidence="1">
    <location>
        <begin position="201"/>
        <end position="211"/>
    </location>
</feature>
<reference evidence="3" key="1">
    <citation type="submission" date="2021-02" db="EMBL/GenBank/DDBJ databases">
        <authorList>
            <person name="Nowell W R."/>
        </authorList>
    </citation>
    <scope>NUCLEOTIDE SEQUENCE</scope>
</reference>
<dbReference type="Proteomes" id="UP000677228">
    <property type="component" value="Unassembled WGS sequence"/>
</dbReference>
<name>A0A8S2ILY0_9BILA</name>
<feature type="compositionally biased region" description="Basic and acidic residues" evidence="1">
    <location>
        <begin position="696"/>
        <end position="716"/>
    </location>
</feature>
<comment type="caution">
    <text evidence="3">The sequence shown here is derived from an EMBL/GenBank/DDBJ whole genome shotgun (WGS) entry which is preliminary data.</text>
</comment>
<evidence type="ECO:0000313" key="2">
    <source>
        <dbReference type="EMBL" id="CAF0986091.1"/>
    </source>
</evidence>
<feature type="non-terminal residue" evidence="3">
    <location>
        <position position="1"/>
    </location>
</feature>
<dbReference type="AlphaFoldDB" id="A0A8S2ILY0"/>
<proteinExistence type="predicted"/>
<dbReference type="EMBL" id="CAJNOK010005854">
    <property type="protein sequence ID" value="CAF0986091.1"/>
    <property type="molecule type" value="Genomic_DNA"/>
</dbReference>
<gene>
    <name evidence="2" type="ORF">OVA965_LOCUS13836</name>
    <name evidence="3" type="ORF">TMI583_LOCUS13838</name>
</gene>
<dbReference type="EMBL" id="CAJOBA010005860">
    <property type="protein sequence ID" value="CAF3756405.1"/>
    <property type="molecule type" value="Genomic_DNA"/>
</dbReference>
<feature type="compositionally biased region" description="Basic and acidic residues" evidence="1">
    <location>
        <begin position="469"/>
        <end position="479"/>
    </location>
</feature>
<evidence type="ECO:0000313" key="4">
    <source>
        <dbReference type="Proteomes" id="UP000682733"/>
    </source>
</evidence>
<evidence type="ECO:0000313" key="3">
    <source>
        <dbReference type="EMBL" id="CAF3756405.1"/>
    </source>
</evidence>
<feature type="compositionally biased region" description="Low complexity" evidence="1">
    <location>
        <begin position="432"/>
        <end position="443"/>
    </location>
</feature>
<feature type="compositionally biased region" description="Basic and acidic residues" evidence="1">
    <location>
        <begin position="308"/>
        <end position="337"/>
    </location>
</feature>
<feature type="compositionally biased region" description="Basic and acidic residues" evidence="1">
    <location>
        <begin position="91"/>
        <end position="101"/>
    </location>
</feature>
<sequence length="757" mass="85249">EQQGATLTPQTGLHPLYSSTPSRQMITINLVDDEQLTTVARVQQLPPSPTSSSYVMQPKAFELVDGDDDDSEEQDVIEEVPVIQMNGNDDEGNKDNCERENINASENESESKNEEAIEVSQIDEPRCSVQQKVSAVDIAVVHITTNGDIQTTPKQTKTTLACQTTPSLVTRLQSAQQTTPLKSVTVNSSCQTTPRFNLRSTPVSGSCQTTPLCAPPPRQTSQQQTTPLPLIARRNLQQQTTPLHSLSQRTPHYQQVMSLTLKDFAHPRSVRFQFTPSTETRLQEKERKEEEELESRRKQEQREEEELESKRKQEQQEEKELEFKRKQQQQDEEDKVKTTKRVKASKSKTDKSQTMNNDEELAQQTGRRKLRSKYNTFAVNDDSIEEDVGASLPPSTTSKSRRRNAKSKQPSPQMIVDKSEQEEDDPSSTEGQTRSRTTRQTSKSKSKVISEDRSEVVLSVPIRKKKQRQPAEKETKSTDDGESTSNKQSEPSKTSRKTKSSTQSTHSQITDKLPEVDNSTHSSQIRSRRRKAAPDSTIQIKKAEEEPIISKIANENVDKNDPSTSRTTRSKSSKAIVAETEDEVVTNHRKTAKKPSDSSKDIVSSLPPPAKKAKKSVRVAKSPQVEVAPSEHEATITSRITRRTKKDSSVIVDKSKDEEQPSVAVVEKPLIKSKPKKQEKDVENDLITARTRNAKKREVMNEQTKSDDSESRPTERSKKKKMLDIEDEDSAQQSMKQACFIVCQTERLYALVKGQLC</sequence>